<reference evidence="7" key="1">
    <citation type="journal article" date="2019" name="Int. J. Syst. Evol. Microbiol.">
        <title>The Global Catalogue of Microorganisms (GCM) 10K type strain sequencing project: providing services to taxonomists for standard genome sequencing and annotation.</title>
        <authorList>
            <consortium name="The Broad Institute Genomics Platform"/>
            <consortium name="The Broad Institute Genome Sequencing Center for Infectious Disease"/>
            <person name="Wu L."/>
            <person name="Ma J."/>
        </authorList>
    </citation>
    <scope>NUCLEOTIDE SEQUENCE [LARGE SCALE GENOMIC DNA]</scope>
    <source>
        <strain evidence="7">CGMCC 1.12923</strain>
    </source>
</reference>
<evidence type="ECO:0000256" key="1">
    <source>
        <dbReference type="ARBA" id="ARBA00000085"/>
    </source>
</evidence>
<feature type="domain" description="Histidine kinase" evidence="5">
    <location>
        <begin position="434"/>
        <end position="662"/>
    </location>
</feature>
<feature type="repeat" description="TPR" evidence="3">
    <location>
        <begin position="178"/>
        <end position="211"/>
    </location>
</feature>
<dbReference type="Gene3D" id="1.25.40.10">
    <property type="entry name" value="Tetratricopeptide repeat domain"/>
    <property type="match status" value="2"/>
</dbReference>
<dbReference type="InterPro" id="IPR005467">
    <property type="entry name" value="His_kinase_dom"/>
</dbReference>
<dbReference type="EMBL" id="BMGJ01000007">
    <property type="protein sequence ID" value="GGD66166.1"/>
    <property type="molecule type" value="Genomic_DNA"/>
</dbReference>
<dbReference type="SUPFAM" id="SSF55874">
    <property type="entry name" value="ATPase domain of HSP90 chaperone/DNA topoisomerase II/histidine kinase"/>
    <property type="match status" value="1"/>
</dbReference>
<sequence length="666" mass="75365">MLSLPVFFALADPYTEAEFEQLRNEINKVSSKSPSRAISKTNDILAGHVHKLTVAQQIRLLYGKAWFQIQTDDVNSAIDTLSQCKLMSARVSDPTILFSYYSLTAGAFSRLNMYERALENYLSSYHIAGLMDTEQYLRQTENNIGNIYLKLGRYEEALDYFTRFYQDAEERQLPSQKAVGLNNIGEAYFGLEQWQKALSYHLRSLQLREAHGFTYHSSWSHHNLGRTYMALQQGQRAEYHLRQAIDIRRQGKGLADSIAPQIDLARLHIQQKDSATTLSLLNEAIDLSTTLGRLQEKAEAYQLLREYHKQLENWQKALDASDQYMQSKFDLLEKQAATGVAFYAAQMNMATKEKDIVRLTQENELHKANTEAARTQLLIVIISVSVIALLTTFFILRIRSQNRILTATLGDLKHTQKQLLEAEKMSAMTTLVSGMAHQLNTPLGLVVTSASCLEDKLSKIRVKLTERQLSSNQLRRFLDEAAEMLTLTARNSARAADMIARFKTISASLDSSESDQFEVLSYLRDKLPLLRQSLPVHVEVLLEGDNVEIFSHPEVLLKVISQLLDNSCSHGFSEQDSPRVTIYIERKMEQVIITYRDNGAGISKDKQQQIFDPFYTSQLGQGKLGLGLNIIYNAVVHVLKGELSCEDASSGACFVIRLPVQLQVAE</sequence>
<dbReference type="InterPro" id="IPR019734">
    <property type="entry name" value="TPR_rpt"/>
</dbReference>
<feature type="transmembrane region" description="Helical" evidence="4">
    <location>
        <begin position="377"/>
        <end position="396"/>
    </location>
</feature>
<keyword evidence="4" id="KW-0812">Transmembrane</keyword>
<dbReference type="Pfam" id="PF13424">
    <property type="entry name" value="TPR_12"/>
    <property type="match status" value="1"/>
</dbReference>
<keyword evidence="4" id="KW-1133">Transmembrane helix</keyword>
<dbReference type="InterPro" id="IPR011990">
    <property type="entry name" value="TPR-like_helical_dom_sf"/>
</dbReference>
<protein>
    <recommendedName>
        <fullName evidence="2">histidine kinase</fullName>
        <ecNumber evidence="2">2.7.13.3</ecNumber>
    </recommendedName>
</protein>
<dbReference type="PANTHER" id="PTHR43065">
    <property type="entry name" value="SENSOR HISTIDINE KINASE"/>
    <property type="match status" value="1"/>
</dbReference>
<dbReference type="CDD" id="cd00075">
    <property type="entry name" value="HATPase"/>
    <property type="match status" value="1"/>
</dbReference>
<dbReference type="RefSeq" id="WP_180237154.1">
    <property type="nucleotide sequence ID" value="NZ_BMGJ01000007.1"/>
</dbReference>
<organism evidence="6 7">
    <name type="scientific">Lacimicrobium alkaliphilum</name>
    <dbReference type="NCBI Taxonomy" id="1526571"/>
    <lineage>
        <taxon>Bacteria</taxon>
        <taxon>Pseudomonadati</taxon>
        <taxon>Pseudomonadota</taxon>
        <taxon>Gammaproteobacteria</taxon>
        <taxon>Alteromonadales</taxon>
        <taxon>Alteromonadaceae</taxon>
        <taxon>Lacimicrobium</taxon>
    </lineage>
</organism>
<dbReference type="EC" id="2.7.13.3" evidence="2"/>
<dbReference type="InterPro" id="IPR036890">
    <property type="entry name" value="HATPase_C_sf"/>
</dbReference>
<dbReference type="InterPro" id="IPR036097">
    <property type="entry name" value="HisK_dim/P_sf"/>
</dbReference>
<evidence type="ECO:0000256" key="3">
    <source>
        <dbReference type="PROSITE-ProRule" id="PRU00339"/>
    </source>
</evidence>
<evidence type="ECO:0000256" key="4">
    <source>
        <dbReference type="SAM" id="Phobius"/>
    </source>
</evidence>
<dbReference type="Pfam" id="PF00515">
    <property type="entry name" value="TPR_1"/>
    <property type="match status" value="1"/>
</dbReference>
<dbReference type="PANTHER" id="PTHR43065:SF42">
    <property type="entry name" value="TWO-COMPONENT SENSOR PPRA"/>
    <property type="match status" value="1"/>
</dbReference>
<keyword evidence="4" id="KW-0472">Membrane</keyword>
<dbReference type="SUPFAM" id="SSF47384">
    <property type="entry name" value="Homodimeric domain of signal transducing histidine kinase"/>
    <property type="match status" value="1"/>
</dbReference>
<dbReference type="PRINTS" id="PR00344">
    <property type="entry name" value="BCTRLSENSOR"/>
</dbReference>
<dbReference type="SUPFAM" id="SSF48452">
    <property type="entry name" value="TPR-like"/>
    <property type="match status" value="2"/>
</dbReference>
<accession>A0ABQ1RCU6</accession>
<evidence type="ECO:0000259" key="5">
    <source>
        <dbReference type="PROSITE" id="PS50109"/>
    </source>
</evidence>
<comment type="catalytic activity">
    <reaction evidence="1">
        <text>ATP + protein L-histidine = ADP + protein N-phospho-L-histidine.</text>
        <dbReference type="EC" id="2.7.13.3"/>
    </reaction>
</comment>
<dbReference type="Gene3D" id="1.10.287.130">
    <property type="match status" value="1"/>
</dbReference>
<evidence type="ECO:0000313" key="6">
    <source>
        <dbReference type="EMBL" id="GGD66166.1"/>
    </source>
</evidence>
<dbReference type="InterPro" id="IPR004358">
    <property type="entry name" value="Sig_transdc_His_kin-like_C"/>
</dbReference>
<evidence type="ECO:0000256" key="2">
    <source>
        <dbReference type="ARBA" id="ARBA00012438"/>
    </source>
</evidence>
<dbReference type="PROSITE" id="PS50109">
    <property type="entry name" value="HIS_KIN"/>
    <property type="match status" value="1"/>
</dbReference>
<gene>
    <name evidence="6" type="ORF">GCM10011357_21760</name>
</gene>
<dbReference type="Pfam" id="PF02518">
    <property type="entry name" value="HATPase_c"/>
    <property type="match status" value="1"/>
</dbReference>
<comment type="caution">
    <text evidence="6">The sequence shown here is derived from an EMBL/GenBank/DDBJ whole genome shotgun (WGS) entry which is preliminary data.</text>
</comment>
<keyword evidence="7" id="KW-1185">Reference proteome</keyword>
<dbReference type="Proteomes" id="UP000614272">
    <property type="component" value="Unassembled WGS sequence"/>
</dbReference>
<dbReference type="Gene3D" id="3.30.565.10">
    <property type="entry name" value="Histidine kinase-like ATPase, C-terminal domain"/>
    <property type="match status" value="1"/>
</dbReference>
<dbReference type="SMART" id="SM00387">
    <property type="entry name" value="HATPase_c"/>
    <property type="match status" value="1"/>
</dbReference>
<dbReference type="InterPro" id="IPR003594">
    <property type="entry name" value="HATPase_dom"/>
</dbReference>
<evidence type="ECO:0000313" key="7">
    <source>
        <dbReference type="Proteomes" id="UP000614272"/>
    </source>
</evidence>
<proteinExistence type="predicted"/>
<feature type="repeat" description="TPR" evidence="3">
    <location>
        <begin position="138"/>
        <end position="171"/>
    </location>
</feature>
<dbReference type="SMART" id="SM00028">
    <property type="entry name" value="TPR"/>
    <property type="match status" value="4"/>
</dbReference>
<name>A0ABQ1RCU6_9ALTE</name>
<dbReference type="PROSITE" id="PS50005">
    <property type="entry name" value="TPR"/>
    <property type="match status" value="2"/>
</dbReference>
<keyword evidence="3" id="KW-0802">TPR repeat</keyword>